<feature type="region of interest" description="Disordered" evidence="1">
    <location>
        <begin position="1"/>
        <end position="39"/>
    </location>
</feature>
<proteinExistence type="predicted"/>
<keyword evidence="3" id="KW-1185">Reference proteome</keyword>
<feature type="region of interest" description="Disordered" evidence="1">
    <location>
        <begin position="183"/>
        <end position="202"/>
    </location>
</feature>
<dbReference type="AlphaFoldDB" id="A0AAV9Z731"/>
<protein>
    <recommendedName>
        <fullName evidence="4">Gag protein</fullName>
    </recommendedName>
</protein>
<evidence type="ECO:0000256" key="1">
    <source>
        <dbReference type="SAM" id="MobiDB-lite"/>
    </source>
</evidence>
<name>A0AAV9Z731_9AGAR</name>
<dbReference type="Proteomes" id="UP001362999">
    <property type="component" value="Unassembled WGS sequence"/>
</dbReference>
<feature type="region of interest" description="Disordered" evidence="1">
    <location>
        <begin position="531"/>
        <end position="580"/>
    </location>
</feature>
<evidence type="ECO:0000313" key="3">
    <source>
        <dbReference type="Proteomes" id="UP001362999"/>
    </source>
</evidence>
<feature type="compositionally biased region" description="Low complexity" evidence="1">
    <location>
        <begin position="487"/>
        <end position="497"/>
    </location>
</feature>
<evidence type="ECO:0008006" key="4">
    <source>
        <dbReference type="Google" id="ProtNLM"/>
    </source>
</evidence>
<dbReference type="EMBL" id="JAWWNJ010000192">
    <property type="protein sequence ID" value="KAK6972192.1"/>
    <property type="molecule type" value="Genomic_DNA"/>
</dbReference>
<sequence>MVATAKKPTTTPVSPRPKSPTPESDEEELPPLPLDSPAGRRLAKLPISLAPTDPRAVHWAPFDVDAARNFHNLNYIAVEPSIPAQVELAKAFLPVLQSYRERSDIPDEVELFLWSSSRLLKGIFEAVKKNPPSEVREAYRVARPALNFRDNYDHRDPNVEIIPRSFILPKIAKPIVRALPSADSDVEAEPEGTVSVVEPEEPPSKKRKVEVLLTPHSMLPAPSVPAAPVLTITVPPAPVLSAPTSLAPVLSVSNRNEFTKIAFSLPREDAPSPALMRIPSHYVQDSLNPSLYNPSAFPCVECASHFRTCPGADESSGRATSCLHCINTHKSCSLNWTPASFVKLTESLRPYQNLSPQTIASFMQRLYQATVDSEFAAVMHARALSTQRLAAQDLMTVIRNVDNALVESAFQSLFEDPADVARLRGMVDAFFERESEIHASSTFVAEHPTSAVIPPPAGSSSETPGTFHPEFSNRIPSRPNFGPVDASLLPGSLSGPLVRSPAPPSITTPIDSSAPYVPSAASVSTLFTAATPVRPSSGTAGVPKAKRGRRGEFVEGSSGGKDKAREKQLRRSQRKGSHSP</sequence>
<evidence type="ECO:0000313" key="2">
    <source>
        <dbReference type="EMBL" id="KAK6972192.1"/>
    </source>
</evidence>
<feature type="compositionally biased region" description="Basic and acidic residues" evidence="1">
    <location>
        <begin position="560"/>
        <end position="569"/>
    </location>
</feature>
<feature type="region of interest" description="Disordered" evidence="1">
    <location>
        <begin position="453"/>
        <end position="517"/>
    </location>
</feature>
<gene>
    <name evidence="2" type="ORF">R3P38DRAFT_3240456</name>
</gene>
<accession>A0AAV9Z731</accession>
<comment type="caution">
    <text evidence="2">The sequence shown here is derived from an EMBL/GenBank/DDBJ whole genome shotgun (WGS) entry which is preliminary data.</text>
</comment>
<organism evidence="2 3">
    <name type="scientific">Favolaschia claudopus</name>
    <dbReference type="NCBI Taxonomy" id="2862362"/>
    <lineage>
        <taxon>Eukaryota</taxon>
        <taxon>Fungi</taxon>
        <taxon>Dikarya</taxon>
        <taxon>Basidiomycota</taxon>
        <taxon>Agaricomycotina</taxon>
        <taxon>Agaricomycetes</taxon>
        <taxon>Agaricomycetidae</taxon>
        <taxon>Agaricales</taxon>
        <taxon>Marasmiineae</taxon>
        <taxon>Mycenaceae</taxon>
        <taxon>Favolaschia</taxon>
    </lineage>
</organism>
<reference evidence="2 3" key="1">
    <citation type="journal article" date="2024" name="J Genomics">
        <title>Draft genome sequencing and assembly of Favolaschia claudopus CIRM-BRFM 2984 isolated from oak limbs.</title>
        <authorList>
            <person name="Navarro D."/>
            <person name="Drula E."/>
            <person name="Chaduli D."/>
            <person name="Cazenave R."/>
            <person name="Ahrendt S."/>
            <person name="Wang J."/>
            <person name="Lipzen A."/>
            <person name="Daum C."/>
            <person name="Barry K."/>
            <person name="Grigoriev I.V."/>
            <person name="Favel A."/>
            <person name="Rosso M.N."/>
            <person name="Martin F."/>
        </authorList>
    </citation>
    <scope>NUCLEOTIDE SEQUENCE [LARGE SCALE GENOMIC DNA]</scope>
    <source>
        <strain evidence="2 3">CIRM-BRFM 2984</strain>
    </source>
</reference>
<feature type="compositionally biased region" description="Basic residues" evidence="1">
    <location>
        <begin position="570"/>
        <end position="580"/>
    </location>
</feature>